<evidence type="ECO:0000256" key="2">
    <source>
        <dbReference type="ARBA" id="ARBA00010145"/>
    </source>
</evidence>
<dbReference type="GO" id="GO:0005886">
    <property type="term" value="C:plasma membrane"/>
    <property type="evidence" value="ECO:0007669"/>
    <property type="project" value="UniProtKB-SubCell"/>
</dbReference>
<keyword evidence="6 8" id="KW-1133">Transmembrane helix</keyword>
<feature type="transmembrane region" description="Helical" evidence="8">
    <location>
        <begin position="101"/>
        <end position="119"/>
    </location>
</feature>
<accession>A0A9D1Z2M0</accession>
<reference evidence="9" key="1">
    <citation type="journal article" date="2021" name="PeerJ">
        <title>Extensive microbial diversity within the chicken gut microbiome revealed by metagenomics and culture.</title>
        <authorList>
            <person name="Gilroy R."/>
            <person name="Ravi A."/>
            <person name="Getino M."/>
            <person name="Pursley I."/>
            <person name="Horton D.L."/>
            <person name="Alikhan N.F."/>
            <person name="Baker D."/>
            <person name="Gharbi K."/>
            <person name="Hall N."/>
            <person name="Watson M."/>
            <person name="Adriaenssens E.M."/>
            <person name="Foster-Nyarko E."/>
            <person name="Jarju S."/>
            <person name="Secka A."/>
            <person name="Antonio M."/>
            <person name="Oren A."/>
            <person name="Chaudhuri R.R."/>
            <person name="La Ragione R."/>
            <person name="Hildebrand F."/>
            <person name="Pallen M.J."/>
        </authorList>
    </citation>
    <scope>NUCLEOTIDE SEQUENCE</scope>
    <source>
        <strain evidence="9">CHK33-7979</strain>
    </source>
</reference>
<evidence type="ECO:0000313" key="10">
    <source>
        <dbReference type="Proteomes" id="UP000886824"/>
    </source>
</evidence>
<dbReference type="PANTHER" id="PTHR36838:SF4">
    <property type="entry name" value="AUXIN EFFLUX CARRIER FAMILY PROTEIN"/>
    <property type="match status" value="1"/>
</dbReference>
<evidence type="ECO:0000256" key="8">
    <source>
        <dbReference type="SAM" id="Phobius"/>
    </source>
</evidence>
<evidence type="ECO:0000256" key="7">
    <source>
        <dbReference type="ARBA" id="ARBA00023136"/>
    </source>
</evidence>
<proteinExistence type="inferred from homology"/>
<evidence type="ECO:0000256" key="1">
    <source>
        <dbReference type="ARBA" id="ARBA00004651"/>
    </source>
</evidence>
<comment type="subcellular location">
    <subcellularLocation>
        <location evidence="1">Cell membrane</location>
        <topology evidence="1">Multi-pass membrane protein</topology>
    </subcellularLocation>
</comment>
<keyword evidence="3" id="KW-0813">Transport</keyword>
<organism evidence="9 10">
    <name type="scientific">Candidatus Intestinimonas merdavium</name>
    <dbReference type="NCBI Taxonomy" id="2838622"/>
    <lineage>
        <taxon>Bacteria</taxon>
        <taxon>Bacillati</taxon>
        <taxon>Bacillota</taxon>
        <taxon>Clostridia</taxon>
        <taxon>Eubacteriales</taxon>
        <taxon>Intestinimonas</taxon>
    </lineage>
</organism>
<keyword evidence="4" id="KW-1003">Cell membrane</keyword>
<reference evidence="9" key="2">
    <citation type="submission" date="2021-04" db="EMBL/GenBank/DDBJ databases">
        <authorList>
            <person name="Gilroy R."/>
        </authorList>
    </citation>
    <scope>NUCLEOTIDE SEQUENCE</scope>
    <source>
        <strain evidence="9">CHK33-7979</strain>
    </source>
</reference>
<dbReference type="Proteomes" id="UP000886824">
    <property type="component" value="Unassembled WGS sequence"/>
</dbReference>
<dbReference type="GO" id="GO:0055085">
    <property type="term" value="P:transmembrane transport"/>
    <property type="evidence" value="ECO:0007669"/>
    <property type="project" value="InterPro"/>
</dbReference>
<feature type="transmembrane region" description="Helical" evidence="8">
    <location>
        <begin position="5"/>
        <end position="24"/>
    </location>
</feature>
<comment type="similarity">
    <text evidence="2">Belongs to the auxin efflux carrier (TC 2.A.69) family.</text>
</comment>
<dbReference type="InterPro" id="IPR004776">
    <property type="entry name" value="Mem_transp_PIN-like"/>
</dbReference>
<gene>
    <name evidence="9" type="ORF">H9826_00810</name>
</gene>
<feature type="transmembrane region" description="Helical" evidence="8">
    <location>
        <begin position="166"/>
        <end position="184"/>
    </location>
</feature>
<evidence type="ECO:0000313" key="9">
    <source>
        <dbReference type="EMBL" id="HIY72500.1"/>
    </source>
</evidence>
<protein>
    <submittedName>
        <fullName evidence="9">AEC family transporter</fullName>
    </submittedName>
</protein>
<feature type="transmembrane region" description="Helical" evidence="8">
    <location>
        <begin position="227"/>
        <end position="250"/>
    </location>
</feature>
<evidence type="ECO:0000256" key="6">
    <source>
        <dbReference type="ARBA" id="ARBA00022989"/>
    </source>
</evidence>
<keyword evidence="7 8" id="KW-0472">Membrane</keyword>
<keyword evidence="5 8" id="KW-0812">Transmembrane</keyword>
<dbReference type="PANTHER" id="PTHR36838">
    <property type="entry name" value="AUXIN EFFLUX CARRIER FAMILY PROTEIN"/>
    <property type="match status" value="1"/>
</dbReference>
<name>A0A9D1Z2M0_9FIRM</name>
<dbReference type="InterPro" id="IPR038770">
    <property type="entry name" value="Na+/solute_symporter_sf"/>
</dbReference>
<evidence type="ECO:0000256" key="5">
    <source>
        <dbReference type="ARBA" id="ARBA00022692"/>
    </source>
</evidence>
<evidence type="ECO:0000256" key="3">
    <source>
        <dbReference type="ARBA" id="ARBA00022448"/>
    </source>
</evidence>
<dbReference type="Pfam" id="PF03547">
    <property type="entry name" value="Mem_trans"/>
    <property type="match status" value="1"/>
</dbReference>
<comment type="caution">
    <text evidence="9">The sequence shown here is derived from an EMBL/GenBank/DDBJ whole genome shotgun (WGS) entry which is preliminary data.</text>
</comment>
<sequence length="313" mass="33925">MDNLIFCLNATVPVFLMMLLGFLFRQAGFVDKAFADKINGFVFKAALPVLLFQDMSGSDFFSQWDGVFVGLCFGVTVVSILSMVLLSHVLSRELRGEFVQASYRSSVALLGVAFIQNIYGTAGAAPLMIIGAVPLYNIAAVLILALMHPDQGGLSRDRLLRTLKKVVTNPILIGIVVGMVWSLLRLPQPTILQKSVDSFAGVATPMGLIGLGASVDPKQAMARLKPSLLCVFCKLFLFAALFLPLAVWMGYRTDKLVTVLIMLGSSTTSSSYVMARGQGYDGVLTANTILLTTFLSAFTLTGWLYLLRVMSLI</sequence>
<dbReference type="AlphaFoldDB" id="A0A9D1Z2M0"/>
<feature type="transmembrane region" description="Helical" evidence="8">
    <location>
        <begin position="196"/>
        <end position="215"/>
    </location>
</feature>
<evidence type="ECO:0000256" key="4">
    <source>
        <dbReference type="ARBA" id="ARBA00022475"/>
    </source>
</evidence>
<feature type="transmembrane region" description="Helical" evidence="8">
    <location>
        <begin position="125"/>
        <end position="146"/>
    </location>
</feature>
<feature type="transmembrane region" description="Helical" evidence="8">
    <location>
        <begin position="67"/>
        <end position="89"/>
    </location>
</feature>
<feature type="transmembrane region" description="Helical" evidence="8">
    <location>
        <begin position="282"/>
        <end position="306"/>
    </location>
</feature>
<dbReference type="EMBL" id="DXCX01000012">
    <property type="protein sequence ID" value="HIY72500.1"/>
    <property type="molecule type" value="Genomic_DNA"/>
</dbReference>
<dbReference type="Gene3D" id="1.20.1530.20">
    <property type="match status" value="1"/>
</dbReference>